<dbReference type="InterPro" id="IPR004323">
    <property type="entry name" value="Ion_tolerance_CutA"/>
</dbReference>
<reference evidence="2 3" key="1">
    <citation type="submission" date="2019-06" db="EMBL/GenBank/DDBJ databases">
        <title>Comparative genomics and metabolomics analyses of clavulanic acid producing Streptomyces species provides insight into specialized metabolism and evolution of beta-lactam biosynthetic gene clusters.</title>
        <authorList>
            <person name="Moore M.A."/>
            <person name="Cruz-Morales P."/>
            <person name="Barona Gomez F."/>
            <person name="Kapil T."/>
        </authorList>
    </citation>
    <scope>NUCLEOTIDE SEQUENCE [LARGE SCALE GENOMIC DNA]</scope>
    <source>
        <strain evidence="2 3">T-272</strain>
    </source>
</reference>
<evidence type="ECO:0000313" key="2">
    <source>
        <dbReference type="EMBL" id="MQS39851.1"/>
    </source>
</evidence>
<dbReference type="RefSeq" id="WP_153487369.1">
    <property type="nucleotide sequence ID" value="NZ_VDEQ01000369.1"/>
</dbReference>
<protein>
    <submittedName>
        <fullName evidence="2">Divalent-cation tolerance protein CutA</fullName>
    </submittedName>
</protein>
<dbReference type="InterPro" id="IPR011322">
    <property type="entry name" value="N-reg_PII-like_a/b"/>
</dbReference>
<comment type="caution">
    <text evidence="2">The sequence shown here is derived from an EMBL/GenBank/DDBJ whole genome shotgun (WGS) entry which is preliminary data.</text>
</comment>
<organism evidence="2 3">
    <name type="scientific">Streptomyces katsurahamanus</name>
    <dbReference type="NCBI Taxonomy" id="2577098"/>
    <lineage>
        <taxon>Bacteria</taxon>
        <taxon>Bacillati</taxon>
        <taxon>Actinomycetota</taxon>
        <taxon>Actinomycetes</taxon>
        <taxon>Kitasatosporales</taxon>
        <taxon>Streptomycetaceae</taxon>
        <taxon>Streptomyces</taxon>
    </lineage>
</organism>
<dbReference type="InterPro" id="IPR015867">
    <property type="entry name" value="N-reg_PII/ATP_PRibTrfase_C"/>
</dbReference>
<comment type="similarity">
    <text evidence="1">Belongs to the CutA family.</text>
</comment>
<evidence type="ECO:0000256" key="1">
    <source>
        <dbReference type="ARBA" id="ARBA00010169"/>
    </source>
</evidence>
<evidence type="ECO:0000313" key="3">
    <source>
        <dbReference type="Proteomes" id="UP000460558"/>
    </source>
</evidence>
<dbReference type="Gene3D" id="3.30.70.120">
    <property type="match status" value="1"/>
</dbReference>
<proteinExistence type="inferred from homology"/>
<dbReference type="Proteomes" id="UP000460558">
    <property type="component" value="Unassembled WGS sequence"/>
</dbReference>
<name>A0ABW9P390_9ACTN</name>
<accession>A0ABW9P390</accession>
<keyword evidence="3" id="KW-1185">Reference proteome</keyword>
<dbReference type="EMBL" id="VDEQ01000369">
    <property type="protein sequence ID" value="MQS39851.1"/>
    <property type="molecule type" value="Genomic_DNA"/>
</dbReference>
<gene>
    <name evidence="2" type="ORF">FFZ77_30995</name>
</gene>
<dbReference type="Pfam" id="PF03091">
    <property type="entry name" value="CutA1"/>
    <property type="match status" value="1"/>
</dbReference>
<dbReference type="PANTHER" id="PTHR23419:SF8">
    <property type="entry name" value="FI09726P"/>
    <property type="match status" value="1"/>
</dbReference>
<dbReference type="SUPFAM" id="SSF54913">
    <property type="entry name" value="GlnB-like"/>
    <property type="match status" value="1"/>
</dbReference>
<sequence length="113" mass="12449">MGDHLQVSTATESRATAIELARSVVSARLAAGAQIIGPVTSLFWHKGEFGMGEEWQILFKIRADHYADLERYLLQNHPWEKPEITAVPIVAGAEAYLDWIEATTAPASIKSDD</sequence>
<dbReference type="PANTHER" id="PTHR23419">
    <property type="entry name" value="DIVALENT CATION TOLERANCE CUTA-RELATED"/>
    <property type="match status" value="1"/>
</dbReference>